<dbReference type="Pfam" id="PF01154">
    <property type="entry name" value="HMG_CoA_synt_N"/>
    <property type="match status" value="1"/>
</dbReference>
<comment type="similarity">
    <text evidence="1">Belongs to the thiolase-like superfamily. HMG-CoA synthase family.</text>
</comment>
<dbReference type="EC" id="2.3.3.10" evidence="6"/>
<feature type="compositionally biased region" description="Low complexity" evidence="3">
    <location>
        <begin position="393"/>
        <end position="407"/>
    </location>
</feature>
<accession>A0ABW7PCJ1</accession>
<evidence type="ECO:0000313" key="6">
    <source>
        <dbReference type="EMBL" id="MFH7595715.1"/>
    </source>
</evidence>
<name>A0ABW7PCJ1_9ACTN</name>
<keyword evidence="6" id="KW-0012">Acyltransferase</keyword>
<feature type="domain" description="Hydroxymethylglutaryl-coenzyme A synthase C-terminal" evidence="5">
    <location>
        <begin position="180"/>
        <end position="253"/>
    </location>
</feature>
<dbReference type="EMBL" id="JBBDHD010000022">
    <property type="protein sequence ID" value="MFH7595715.1"/>
    <property type="molecule type" value="Genomic_DNA"/>
</dbReference>
<dbReference type="NCBIfam" id="TIGR01835">
    <property type="entry name" value="HMG-CoA-S_prok"/>
    <property type="match status" value="1"/>
</dbReference>
<protein>
    <submittedName>
        <fullName evidence="6">Hydroxymethylglutaryl-CoA synthase</fullName>
        <ecNumber evidence="6">2.3.3.10</ecNumber>
    </submittedName>
</protein>
<feature type="domain" description="Hydroxymethylglutaryl-coenzyme A synthase N-terminal" evidence="4">
    <location>
        <begin position="8"/>
        <end position="168"/>
    </location>
</feature>
<dbReference type="RefSeq" id="WP_395509572.1">
    <property type="nucleotide sequence ID" value="NZ_JBBDHD010000022.1"/>
</dbReference>
<reference evidence="6 7" key="1">
    <citation type="submission" date="2024-03" db="EMBL/GenBank/DDBJ databases">
        <title>Whole genome sequencing of Streptomyces racemochromogenes, to identify antimicrobial biosynthetic gene clusters.</title>
        <authorList>
            <person name="Suryawanshi P."/>
            <person name="Krishnaraj P.U."/>
            <person name="Arun Y.P."/>
            <person name="Suryawanshi M.P."/>
            <person name="Rakshit O."/>
        </authorList>
    </citation>
    <scope>NUCLEOTIDE SEQUENCE [LARGE SCALE GENOMIC DNA]</scope>
    <source>
        <strain evidence="6 7">AUDT626</strain>
    </source>
</reference>
<gene>
    <name evidence="6" type="ORF">WDV06_11515</name>
</gene>
<dbReference type="PANTHER" id="PTHR43323:SF2">
    <property type="entry name" value="HYDROXYMETHYLGLUTARYL-COA SYNTHASE"/>
    <property type="match status" value="1"/>
</dbReference>
<evidence type="ECO:0000259" key="5">
    <source>
        <dbReference type="Pfam" id="PF08540"/>
    </source>
</evidence>
<sequence>MPSDSVPVGIHDLTFRTTSLQLTHAELAGHTGVPLAKYHRGIGQKAMSIPAPDEDVVTMAADAAAAVVGRHGADRIRTLVFATETSIDQAKAGGLYVHSLLGLPPHIRVVELKQACYGATAALQFATALVHRDPDQQVLVLASDIARYDLDSPGEPTQGAAAAAFLVTARPALLEIDTPSGVFTREVMDFWRPNYRTTALVDGRASIDAYLHALTGAFGDYRRRGGATLRDIHTICYHQPFTRMAHKAHHHLLQQAGLPAGPQDIAAALAPTTTYNELLGNSYTASLYVALAALLDSGTPLDGETVGLFSYGSGSVAEFLTATVRPGYRDHLRTEAHHAAVTDRRPVGYAAYRDLHGSGLPTDGSRYATAASTPGPYRLAGIRDHRRLYETNGPAAGPTAATTGTATDRGVPGEGEGGGG</sequence>
<dbReference type="InterPro" id="IPR013746">
    <property type="entry name" value="HMG_CoA_synt_C_dom"/>
</dbReference>
<dbReference type="InterPro" id="IPR011554">
    <property type="entry name" value="HMG_CoA_synthase_prok"/>
</dbReference>
<evidence type="ECO:0000313" key="7">
    <source>
        <dbReference type="Proteomes" id="UP001610631"/>
    </source>
</evidence>
<organism evidence="6 7">
    <name type="scientific">Streptomyces racemochromogenes</name>
    <dbReference type="NCBI Taxonomy" id="67353"/>
    <lineage>
        <taxon>Bacteria</taxon>
        <taxon>Bacillati</taxon>
        <taxon>Actinomycetota</taxon>
        <taxon>Actinomycetes</taxon>
        <taxon>Kitasatosporales</taxon>
        <taxon>Streptomycetaceae</taxon>
        <taxon>Streptomyces</taxon>
    </lineage>
</organism>
<evidence type="ECO:0000256" key="3">
    <source>
        <dbReference type="SAM" id="MobiDB-lite"/>
    </source>
</evidence>
<dbReference type="Proteomes" id="UP001610631">
    <property type="component" value="Unassembled WGS sequence"/>
</dbReference>
<keyword evidence="7" id="KW-1185">Reference proteome</keyword>
<dbReference type="Pfam" id="PF08540">
    <property type="entry name" value="HMG_CoA_synt_C"/>
    <property type="match status" value="2"/>
</dbReference>
<comment type="caution">
    <text evidence="6">The sequence shown here is derived from an EMBL/GenBank/DDBJ whole genome shotgun (WGS) entry which is preliminary data.</text>
</comment>
<dbReference type="InterPro" id="IPR013528">
    <property type="entry name" value="HMG_CoA_synth_N"/>
</dbReference>
<dbReference type="Gene3D" id="3.40.47.10">
    <property type="match status" value="2"/>
</dbReference>
<feature type="domain" description="Hydroxymethylglutaryl-coenzyme A synthase C-terminal" evidence="5">
    <location>
        <begin position="270"/>
        <end position="326"/>
    </location>
</feature>
<evidence type="ECO:0000256" key="1">
    <source>
        <dbReference type="ARBA" id="ARBA00007061"/>
    </source>
</evidence>
<dbReference type="GO" id="GO:0004421">
    <property type="term" value="F:hydroxymethylglutaryl-CoA synthase activity"/>
    <property type="evidence" value="ECO:0007669"/>
    <property type="project" value="UniProtKB-EC"/>
</dbReference>
<dbReference type="SUPFAM" id="SSF53901">
    <property type="entry name" value="Thiolase-like"/>
    <property type="match status" value="2"/>
</dbReference>
<dbReference type="InterPro" id="IPR016039">
    <property type="entry name" value="Thiolase-like"/>
</dbReference>
<evidence type="ECO:0000256" key="2">
    <source>
        <dbReference type="ARBA" id="ARBA00022679"/>
    </source>
</evidence>
<keyword evidence="2 6" id="KW-0808">Transferase</keyword>
<dbReference type="PANTHER" id="PTHR43323">
    <property type="entry name" value="3-HYDROXY-3-METHYLGLUTARYL COENZYME A SYNTHASE"/>
    <property type="match status" value="1"/>
</dbReference>
<feature type="region of interest" description="Disordered" evidence="3">
    <location>
        <begin position="390"/>
        <end position="420"/>
    </location>
</feature>
<dbReference type="CDD" id="cd00827">
    <property type="entry name" value="init_cond_enzymes"/>
    <property type="match status" value="1"/>
</dbReference>
<evidence type="ECO:0000259" key="4">
    <source>
        <dbReference type="Pfam" id="PF01154"/>
    </source>
</evidence>
<proteinExistence type="inferred from homology"/>